<dbReference type="Pfam" id="PF09286">
    <property type="entry name" value="Pro-kuma_activ"/>
    <property type="match status" value="2"/>
</dbReference>
<dbReference type="CDD" id="cd11377">
    <property type="entry name" value="Pro-peptidase_S53"/>
    <property type="match status" value="1"/>
</dbReference>
<dbReference type="STRING" id="5539.A0A3E2HMX1"/>
<dbReference type="AlphaFoldDB" id="A0A3E2HMX1"/>
<dbReference type="OrthoDB" id="409122at2759"/>
<dbReference type="GO" id="GO:0006508">
    <property type="term" value="P:proteolysis"/>
    <property type="evidence" value="ECO:0007669"/>
    <property type="project" value="InterPro"/>
</dbReference>
<dbReference type="PANTHER" id="PTHR14218:SF19">
    <property type="entry name" value="SERINE PROTEASE AORO, PUTATIVE (AFU_ORTHOLOGUE AFUA_6G10250)-RELATED"/>
    <property type="match status" value="1"/>
</dbReference>
<comment type="caution">
    <text evidence="3">The sequence shown here is derived from an EMBL/GenBank/DDBJ whole genome shotgun (WGS) entry which is preliminary data.</text>
</comment>
<accession>A0A3E2HMX1</accession>
<evidence type="ECO:0000256" key="1">
    <source>
        <dbReference type="SAM" id="SignalP"/>
    </source>
</evidence>
<feature type="non-terminal residue" evidence="3">
    <location>
        <position position="1"/>
    </location>
</feature>
<dbReference type="GO" id="GO:0008240">
    <property type="term" value="F:tripeptidyl-peptidase activity"/>
    <property type="evidence" value="ECO:0007669"/>
    <property type="project" value="TreeGrafter"/>
</dbReference>
<evidence type="ECO:0000259" key="2">
    <source>
        <dbReference type="SMART" id="SM00944"/>
    </source>
</evidence>
<dbReference type="InterPro" id="IPR015366">
    <property type="entry name" value="S53_propep"/>
</dbReference>
<evidence type="ECO:0000313" key="4">
    <source>
        <dbReference type="Proteomes" id="UP000258309"/>
    </source>
</evidence>
<dbReference type="InterPro" id="IPR050819">
    <property type="entry name" value="Tripeptidyl-peptidase_I"/>
</dbReference>
<proteinExistence type="predicted"/>
<sequence>MWFSSALALAGGLVSVSISPTFAHPQFSYVVHEKRDSLPHSWKFESPANPSTILLTKIGLVQPNLAKGHDHLLAVSDPQSPTYGQHWTATKVAEFFQPSAEIINAVQAWILFFDVTVEKLQNLLQTKYSVYQHQSGQVYISSESYKIPASLKDYIYFITLTVQFDVAVKITNQAKQDTSNKAVSQPSPKIGGPIHPDLSSDQNISNCDDQITPDCLRAIVEFQKGNSMIQKNSYGIVEFAGNSYSQADLDLFLETYTEVPSGTSPVYLPIDGGYLAPGNDSATLGESNLNLQFAIALVYPQPVSMYQTGDDVLFQPATNNNFLDAVDVSYCTYDGGDNPT</sequence>
<dbReference type="Gene3D" id="3.40.50.200">
    <property type="entry name" value="Peptidase S8/S53 domain"/>
    <property type="match status" value="1"/>
</dbReference>
<keyword evidence="4" id="KW-1185">Reference proteome</keyword>
<dbReference type="PANTHER" id="PTHR14218">
    <property type="entry name" value="PROTEASE S8 TRIPEPTIDYL PEPTIDASE I CLN2"/>
    <property type="match status" value="1"/>
</dbReference>
<gene>
    <name evidence="3" type="ORF">B7463_g1647</name>
</gene>
<keyword evidence="1" id="KW-0732">Signal</keyword>
<name>A0A3E2HMX1_SCYLI</name>
<feature type="signal peptide" evidence="1">
    <location>
        <begin position="1"/>
        <end position="23"/>
    </location>
</feature>
<dbReference type="Proteomes" id="UP000258309">
    <property type="component" value="Unassembled WGS sequence"/>
</dbReference>
<dbReference type="SUPFAM" id="SSF54897">
    <property type="entry name" value="Protease propeptides/inhibitors"/>
    <property type="match status" value="1"/>
</dbReference>
<protein>
    <recommendedName>
        <fullName evidence="2">Peptidase S53 activation domain-containing protein</fullName>
    </recommendedName>
</protein>
<feature type="non-terminal residue" evidence="3">
    <location>
        <position position="340"/>
    </location>
</feature>
<feature type="domain" description="Peptidase S53 activation" evidence="2">
    <location>
        <begin position="39"/>
        <end position="164"/>
    </location>
</feature>
<evidence type="ECO:0000313" key="3">
    <source>
        <dbReference type="EMBL" id="RFU34730.1"/>
    </source>
</evidence>
<dbReference type="GO" id="GO:0004252">
    <property type="term" value="F:serine-type endopeptidase activity"/>
    <property type="evidence" value="ECO:0007669"/>
    <property type="project" value="InterPro"/>
</dbReference>
<dbReference type="EMBL" id="NCSJ02000017">
    <property type="protein sequence ID" value="RFU34730.1"/>
    <property type="molecule type" value="Genomic_DNA"/>
</dbReference>
<feature type="chain" id="PRO_5017712651" description="Peptidase S53 activation domain-containing protein" evidence="1">
    <location>
        <begin position="24"/>
        <end position="340"/>
    </location>
</feature>
<reference evidence="3 4" key="1">
    <citation type="submission" date="2018-05" db="EMBL/GenBank/DDBJ databases">
        <title>Draft genome sequence of Scytalidium lignicola DSM 105466, a ubiquitous saprotrophic fungus.</title>
        <authorList>
            <person name="Buettner E."/>
            <person name="Gebauer A.M."/>
            <person name="Hofrichter M."/>
            <person name="Liers C."/>
            <person name="Kellner H."/>
        </authorList>
    </citation>
    <scope>NUCLEOTIDE SEQUENCE [LARGE SCALE GENOMIC DNA]</scope>
    <source>
        <strain evidence="3 4">DSM 105466</strain>
    </source>
</reference>
<organism evidence="3 4">
    <name type="scientific">Scytalidium lignicola</name>
    <name type="common">Hyphomycete</name>
    <dbReference type="NCBI Taxonomy" id="5539"/>
    <lineage>
        <taxon>Eukaryota</taxon>
        <taxon>Fungi</taxon>
        <taxon>Dikarya</taxon>
        <taxon>Ascomycota</taxon>
        <taxon>Pezizomycotina</taxon>
        <taxon>Leotiomycetes</taxon>
        <taxon>Leotiomycetes incertae sedis</taxon>
        <taxon>Scytalidium</taxon>
    </lineage>
</organism>
<dbReference type="InterPro" id="IPR036852">
    <property type="entry name" value="Peptidase_S8/S53_dom_sf"/>
</dbReference>
<dbReference type="SMART" id="SM00944">
    <property type="entry name" value="Pro-kuma_activ"/>
    <property type="match status" value="1"/>
</dbReference>